<dbReference type="InterPro" id="IPR016050">
    <property type="entry name" value="Proteasome_bsu_CS"/>
</dbReference>
<sequence length="271" mass="29230">MENLNRGGFTFDLCKRNDLIEKTGLKMKGFLKTGTTIVGVVYKDGVVLGADTRATEGPIVADKNCEKIHYIADNIYCCGAGTAADTENTTNLISSKLKLHQLATGKQPRVITALTMLKQMLFKYQGHVSAALILGGVDVIGGVVTPSLFTIHPHGSTDQLPYVTMGSGSLAAMAIFEAFYKKDMTKLEAMTLVADAIKSGIFNDLGSGSNVDVTVISQEGVEIHRGYEKPNERKYRSNPYNFKKGTAPVLSTSTLEPLGSRIIIEDVTMEG</sequence>
<dbReference type="GO" id="GO:0010498">
    <property type="term" value="P:proteasomal protein catabolic process"/>
    <property type="evidence" value="ECO:0007669"/>
    <property type="project" value="EnsemblProtists"/>
</dbReference>
<dbReference type="OMA" id="DHIYCCG"/>
<dbReference type="KEGG" id="dfa:DFA_03356"/>
<comment type="subunit">
    <text evidence="9">Component of the proteasome complex.</text>
</comment>
<comment type="similarity">
    <text evidence="9">Belongs to the peptidase T1B family.</text>
</comment>
<evidence type="ECO:0000256" key="10">
    <source>
        <dbReference type="SAM" id="Phobius"/>
    </source>
</evidence>
<dbReference type="PRINTS" id="PR00141">
    <property type="entry name" value="PROTEASOME"/>
</dbReference>
<dbReference type="PANTHER" id="PTHR32194">
    <property type="entry name" value="METALLOPROTEASE TLDD"/>
    <property type="match status" value="1"/>
</dbReference>
<name>F4PHC6_CACFS</name>
<dbReference type="SUPFAM" id="SSF56235">
    <property type="entry name" value="N-terminal nucleophile aminohydrolases (Ntn hydrolases)"/>
    <property type="match status" value="1"/>
</dbReference>
<proteinExistence type="inferred from homology"/>
<organism evidence="11 12">
    <name type="scientific">Cavenderia fasciculata</name>
    <name type="common">Slime mold</name>
    <name type="synonym">Dictyostelium fasciculatum</name>
    <dbReference type="NCBI Taxonomy" id="261658"/>
    <lineage>
        <taxon>Eukaryota</taxon>
        <taxon>Amoebozoa</taxon>
        <taxon>Evosea</taxon>
        <taxon>Eumycetozoa</taxon>
        <taxon>Dictyostelia</taxon>
        <taxon>Acytosteliales</taxon>
        <taxon>Cavenderiaceae</taxon>
        <taxon>Cavenderia</taxon>
    </lineage>
</organism>
<dbReference type="InterPro" id="IPR001353">
    <property type="entry name" value="Proteasome_sua/b"/>
</dbReference>
<protein>
    <recommendedName>
        <fullName evidence="9">Proteasome subunit beta</fullName>
    </recommendedName>
</protein>
<keyword evidence="2 9" id="KW-0963">Cytoplasm</keyword>
<dbReference type="PROSITE" id="PS00854">
    <property type="entry name" value="PROTEASOME_BETA_1"/>
    <property type="match status" value="1"/>
</dbReference>
<dbReference type="PROSITE" id="PS51476">
    <property type="entry name" value="PROTEASOME_BETA_2"/>
    <property type="match status" value="1"/>
</dbReference>
<keyword evidence="5" id="KW-0378">Hydrolase</keyword>
<keyword evidence="10" id="KW-1133">Transmembrane helix</keyword>
<comment type="function">
    <text evidence="9">Component of the proteasome, a multicatalytic proteinase complex which is characterized by its ability to cleave peptides with Arg, Phe, Tyr, Leu, and Glu adjacent to the leaving group at neutral or slightly basic pH. The proteasome has an ATP-dependent proteolytic activity.</text>
</comment>
<dbReference type="RefSeq" id="XP_004362961.1">
    <property type="nucleotide sequence ID" value="XM_004362904.1"/>
</dbReference>
<keyword evidence="4" id="KW-0888">Threonine protease</keyword>
<keyword evidence="3" id="KW-0645">Protease</keyword>
<keyword evidence="12" id="KW-1185">Reference proteome</keyword>
<evidence type="ECO:0000256" key="8">
    <source>
        <dbReference type="PIRSR" id="PIRSR600243-1"/>
    </source>
</evidence>
<evidence type="ECO:0000256" key="5">
    <source>
        <dbReference type="ARBA" id="ARBA00022801"/>
    </source>
</evidence>
<evidence type="ECO:0000313" key="11">
    <source>
        <dbReference type="EMBL" id="EGG25110.1"/>
    </source>
</evidence>
<keyword evidence="10" id="KW-0812">Transmembrane</keyword>
<dbReference type="OrthoDB" id="429533at2759"/>
<dbReference type="Proteomes" id="UP000007797">
    <property type="component" value="Unassembled WGS sequence"/>
</dbReference>
<dbReference type="GO" id="GO:0004298">
    <property type="term" value="F:threonine-type endopeptidase activity"/>
    <property type="evidence" value="ECO:0007669"/>
    <property type="project" value="UniProtKB-KW"/>
</dbReference>
<comment type="catalytic activity">
    <reaction evidence="1">
        <text>Cleavage of peptide bonds with very broad specificity.</text>
        <dbReference type="EC" id="3.4.25.1"/>
    </reaction>
</comment>
<dbReference type="AlphaFoldDB" id="F4PHC6"/>
<dbReference type="EMBL" id="GL883006">
    <property type="protein sequence ID" value="EGG25110.1"/>
    <property type="molecule type" value="Genomic_DNA"/>
</dbReference>
<feature type="transmembrane region" description="Helical" evidence="10">
    <location>
        <begin position="161"/>
        <end position="180"/>
    </location>
</feature>
<dbReference type="PANTHER" id="PTHR32194:SF4">
    <property type="entry name" value="PROTEASOME SUBUNIT BETA TYPE-7"/>
    <property type="match status" value="1"/>
</dbReference>
<dbReference type="InterPro" id="IPR029055">
    <property type="entry name" value="Ntn_hydrolases_N"/>
</dbReference>
<dbReference type="InterPro" id="IPR023333">
    <property type="entry name" value="Proteasome_suB-type"/>
</dbReference>
<dbReference type="GeneID" id="14877442"/>
<dbReference type="STRING" id="1054147.F4PHC6"/>
<feature type="transmembrane region" description="Helical" evidence="10">
    <location>
        <begin position="128"/>
        <end position="149"/>
    </location>
</feature>
<evidence type="ECO:0000256" key="6">
    <source>
        <dbReference type="ARBA" id="ARBA00022942"/>
    </source>
</evidence>
<keyword evidence="6 9" id="KW-0647">Proteasome</keyword>
<dbReference type="CDD" id="cd03763">
    <property type="entry name" value="proteasome_beta_type_7"/>
    <property type="match status" value="1"/>
</dbReference>
<keyword evidence="10" id="KW-0472">Membrane</keyword>
<gene>
    <name evidence="11" type="primary">psmB7</name>
    <name evidence="11" type="ORF">DFA_03356</name>
</gene>
<evidence type="ECO:0000256" key="9">
    <source>
        <dbReference type="RuleBase" id="RU004203"/>
    </source>
</evidence>
<keyword evidence="7 9" id="KW-0539">Nucleus</keyword>
<dbReference type="MEROPS" id="T01.A02"/>
<feature type="active site" description="Nucleophile" evidence="8">
    <location>
        <position position="35"/>
    </location>
</feature>
<accession>F4PHC6</accession>
<evidence type="ECO:0000256" key="4">
    <source>
        <dbReference type="ARBA" id="ARBA00022698"/>
    </source>
</evidence>
<evidence type="ECO:0000313" key="12">
    <source>
        <dbReference type="Proteomes" id="UP000007797"/>
    </source>
</evidence>
<dbReference type="InterPro" id="IPR000243">
    <property type="entry name" value="Pept_T1A_subB"/>
</dbReference>
<dbReference type="GO" id="GO:0005737">
    <property type="term" value="C:cytoplasm"/>
    <property type="evidence" value="ECO:0007669"/>
    <property type="project" value="UniProtKB-SubCell"/>
</dbReference>
<dbReference type="FunFam" id="3.60.20.10:FF:000005">
    <property type="entry name" value="Proteasome subunit beta type-2"/>
    <property type="match status" value="1"/>
</dbReference>
<evidence type="ECO:0000256" key="3">
    <source>
        <dbReference type="ARBA" id="ARBA00022670"/>
    </source>
</evidence>
<evidence type="ECO:0000256" key="2">
    <source>
        <dbReference type="ARBA" id="ARBA00022490"/>
    </source>
</evidence>
<evidence type="ECO:0000256" key="7">
    <source>
        <dbReference type="ARBA" id="ARBA00023242"/>
    </source>
</evidence>
<dbReference type="Gene3D" id="3.60.20.10">
    <property type="entry name" value="Glutamine Phosphoribosylpyrophosphate, subunit 1, domain 1"/>
    <property type="match status" value="1"/>
</dbReference>
<dbReference type="GO" id="GO:0005634">
    <property type="term" value="C:nucleus"/>
    <property type="evidence" value="ECO:0007669"/>
    <property type="project" value="UniProtKB-SubCell"/>
</dbReference>
<dbReference type="Pfam" id="PF00227">
    <property type="entry name" value="Proteasome"/>
    <property type="match status" value="1"/>
</dbReference>
<comment type="subcellular location">
    <subcellularLocation>
        <location evidence="9">Cytoplasm</location>
    </subcellularLocation>
    <subcellularLocation>
        <location evidence="9">Nucleus</location>
    </subcellularLocation>
</comment>
<reference evidence="12" key="1">
    <citation type="journal article" date="2011" name="Genome Res.">
        <title>Phylogeny-wide analysis of social amoeba genomes highlights ancient origins for complex intercellular communication.</title>
        <authorList>
            <person name="Heidel A.J."/>
            <person name="Lawal H.M."/>
            <person name="Felder M."/>
            <person name="Schilde C."/>
            <person name="Helps N.R."/>
            <person name="Tunggal B."/>
            <person name="Rivero F."/>
            <person name="John U."/>
            <person name="Schleicher M."/>
            <person name="Eichinger L."/>
            <person name="Platzer M."/>
            <person name="Noegel A.A."/>
            <person name="Schaap P."/>
            <person name="Gloeckner G."/>
        </authorList>
    </citation>
    <scope>NUCLEOTIDE SEQUENCE [LARGE SCALE GENOMIC DNA]</scope>
    <source>
        <strain evidence="12">SH3</strain>
    </source>
</reference>
<evidence type="ECO:0000256" key="1">
    <source>
        <dbReference type="ARBA" id="ARBA00001198"/>
    </source>
</evidence>
<dbReference type="GO" id="GO:0019774">
    <property type="term" value="C:proteasome core complex, beta-subunit complex"/>
    <property type="evidence" value="ECO:0007669"/>
    <property type="project" value="EnsemblProtists"/>
</dbReference>